<feature type="domain" description="Peptidase C45 hydrolase" evidence="2">
    <location>
        <begin position="230"/>
        <end position="474"/>
    </location>
</feature>
<dbReference type="Gene3D" id="1.10.10.2120">
    <property type="match status" value="1"/>
</dbReference>
<dbReference type="InterPro" id="IPR005079">
    <property type="entry name" value="Peptidase_C45_hydrolase"/>
</dbReference>
<feature type="signal peptide" evidence="1">
    <location>
        <begin position="1"/>
        <end position="29"/>
    </location>
</feature>
<organism evidence="3 4">
    <name type="scientific">Naegleria fowleri</name>
    <name type="common">Brain eating amoeba</name>
    <dbReference type="NCBI Taxonomy" id="5763"/>
    <lineage>
        <taxon>Eukaryota</taxon>
        <taxon>Discoba</taxon>
        <taxon>Heterolobosea</taxon>
        <taxon>Tetramitia</taxon>
        <taxon>Eutetramitia</taxon>
        <taxon>Vahlkampfiidae</taxon>
        <taxon>Naegleria</taxon>
    </lineage>
</organism>
<dbReference type="InterPro" id="IPR047794">
    <property type="entry name" value="C45_proenzyme-like"/>
</dbReference>
<dbReference type="VEuPathDB" id="AmoebaDB:FDP41_008669"/>
<dbReference type="NCBIfam" id="NF040521">
    <property type="entry name" value="C45_proenzyme"/>
    <property type="match status" value="1"/>
</dbReference>
<dbReference type="OrthoDB" id="189997at2759"/>
<feature type="chain" id="PRO_5025422938" description="Peptidase C45 hydrolase domain-containing protein" evidence="1">
    <location>
        <begin position="30"/>
        <end position="883"/>
    </location>
</feature>
<gene>
    <name evidence="3" type="ORF">FDP41_008669</name>
</gene>
<dbReference type="PANTHER" id="PTHR34180">
    <property type="entry name" value="PEPTIDASE C45"/>
    <property type="match status" value="1"/>
</dbReference>
<accession>A0A6A5BG79</accession>
<dbReference type="GeneID" id="68115887"/>
<evidence type="ECO:0000313" key="4">
    <source>
        <dbReference type="Proteomes" id="UP000444721"/>
    </source>
</evidence>
<evidence type="ECO:0000256" key="1">
    <source>
        <dbReference type="SAM" id="SignalP"/>
    </source>
</evidence>
<reference evidence="3 4" key="1">
    <citation type="journal article" date="2019" name="Sci. Rep.">
        <title>Nanopore sequencing improves the draft genome of the human pathogenic amoeba Naegleria fowleri.</title>
        <authorList>
            <person name="Liechti N."/>
            <person name="Schurch N."/>
            <person name="Bruggmann R."/>
            <person name="Wittwer M."/>
        </authorList>
    </citation>
    <scope>NUCLEOTIDE SEQUENCE [LARGE SCALE GENOMIC DNA]</scope>
    <source>
        <strain evidence="3 4">ATCC 30894</strain>
    </source>
</reference>
<dbReference type="VEuPathDB" id="AmoebaDB:NF0022860"/>
<dbReference type="Pfam" id="PF03417">
    <property type="entry name" value="AAT"/>
    <property type="match status" value="1"/>
</dbReference>
<dbReference type="PANTHER" id="PTHR34180:SF1">
    <property type="entry name" value="BETA-ALANYL-DOPAMINE_CARCININE HYDROLASE"/>
    <property type="match status" value="1"/>
</dbReference>
<protein>
    <recommendedName>
        <fullName evidence="2">Peptidase C45 hydrolase domain-containing protein</fullName>
    </recommendedName>
</protein>
<proteinExistence type="predicted"/>
<evidence type="ECO:0000313" key="3">
    <source>
        <dbReference type="EMBL" id="KAF0973005.1"/>
    </source>
</evidence>
<dbReference type="AlphaFoldDB" id="A0A6A5BG79"/>
<keyword evidence="1" id="KW-0732">Signal</keyword>
<comment type="caution">
    <text evidence="3">The sequence shown here is derived from an EMBL/GenBank/DDBJ whole genome shotgun (WGS) entry which is preliminary data.</text>
</comment>
<dbReference type="VEuPathDB" id="AmoebaDB:NfTy_007870"/>
<dbReference type="Proteomes" id="UP000444721">
    <property type="component" value="Unassembled WGS sequence"/>
</dbReference>
<dbReference type="InterPro" id="IPR047801">
    <property type="entry name" value="Peptidase_C45"/>
</dbReference>
<dbReference type="EMBL" id="VFQX01000063">
    <property type="protein sequence ID" value="KAF0973005.1"/>
    <property type="molecule type" value="Genomic_DNA"/>
</dbReference>
<keyword evidence="4" id="KW-1185">Reference proteome</keyword>
<sequence length="883" mass="100156">MFQLLIGRNLFLFGFVLILVCLLEREVHRKVVVHAFPIYDSNVIGRGISITTTTTTTIQTTRTTTTNNEMDSSMRRSRLGGIAAGNAIPYFETECGTNFEVGQQIGAHFKDRIRSLLFNTSLPFQKVYLPFSKQFPEVITQLYQVNKFYFPEYIQEIEGVASGVNVSSEWIFLLNVGVEIENDISNASMTIHSKKWLDKMPFLDKQCSDIFVSVVDNTNTTTNAQHRIALLGHNEDASSYSQNYDYIVKSCIKSDKSKDPLIFTAYHYAGQLPGNAFGWNEYMAFSTNAQFPTIVRHGGHGVARNFVNRFVYESKSIEQASGALRKFGFILASGFASNFAALPTKDSPQYEMADIESAPMITQGVLEMAIHKVAPVVVDNIHPTFYFHLNSYRNLKVPQYLDPSSVHRQSRMEQFSRNSVTTPQQVLAILGDNHDKEYPIYRNGAPPDTDVKTVATVLFNLVTREVSIYNENPKYDKPIYVFKNWMDLNVNSHSYYLSLQKLIHHLAPQTSLPSHPLQHDAKPSSQIHHLASSNYDFSSSPEEAIIMVDNERDFHDLSKAFREVSSLIPSPKIIMGDLTQFLKSVQNETNDKINNKRNFNETLDHNTTAAYVFNGSSIAQNYTSSSNDNKQTLESNHHDHRKELSSTFGMKIQGTPHFSTGISISADAAEDELDILVRRAEEMRIQEELIEKGTLKHASGKIYEVVKYIPHLIVPTYVEESTRAGMESRERRRQRIKILYDVQTTRAQTPAFLDVSQDDPKTPLAFRYIRIILTTAEARRAQDIHLDQYSANCMSIVYATQLGVTGKLVLKGAVVQSIIYYIAFYDLLSSGKPMPGAVRDYSLKIKVRSHDFLQGTFNVYRVNCIRTNHELGLYHIVMRTLQN</sequence>
<dbReference type="Gene3D" id="3.60.60.10">
    <property type="entry name" value="Penicillin V Acylase, Chain A"/>
    <property type="match status" value="1"/>
</dbReference>
<name>A0A6A5BG79_NAEFO</name>
<dbReference type="RefSeq" id="XP_044557718.1">
    <property type="nucleotide sequence ID" value="XM_044712547.1"/>
</dbReference>
<evidence type="ECO:0000259" key="2">
    <source>
        <dbReference type="Pfam" id="PF03417"/>
    </source>
</evidence>
<dbReference type="VEuPathDB" id="AmoebaDB:NF0013790"/>